<sequence>MEKQTKEHLQKCLFEGKVCNLVTEISSKETGAIPKPNTDVILKRKIIEQTEEDFSYQPLLRKEENAYRFFEPIAKEERLIVLGGGHISGYLCEFAAKTGFDVWVVDEREEFSNRERFPHAQKVICGKFTDVLPTLNINKNDYVAIVTRGHSCDGDCLYYILTHELPGYLGMIGSKRRVSAQFKMFREMGVPEEKIAQVHNPIGLPINGVTPPEIAISILAELILEKRTKKTDGTVQTELDYEVLLEWLNGTRPCAMATILKAQGSSPRKEGAKILIFEDKSILGSVGGGLAESKVIEKGHEMIGSGGAFLFHFVMDADVAARVGMACGGTFDMLIEDVVRE</sequence>
<proteinExistence type="predicted"/>
<feature type="domain" description="XdhC- CoxI" evidence="1">
    <location>
        <begin position="247"/>
        <end position="313"/>
    </location>
</feature>
<organism evidence="3 4">
    <name type="scientific">Anaerobutyricum hallii</name>
    <dbReference type="NCBI Taxonomy" id="39488"/>
    <lineage>
        <taxon>Bacteria</taxon>
        <taxon>Bacillati</taxon>
        <taxon>Bacillota</taxon>
        <taxon>Clostridia</taxon>
        <taxon>Lachnospirales</taxon>
        <taxon>Lachnospiraceae</taxon>
        <taxon>Anaerobutyricum</taxon>
    </lineage>
</organism>
<protein>
    <submittedName>
        <fullName evidence="3">Xanthine dehydrogenase</fullName>
    </submittedName>
</protein>
<dbReference type="AlphaFoldDB" id="A0A374N829"/>
<evidence type="ECO:0000259" key="1">
    <source>
        <dbReference type="Pfam" id="PF02625"/>
    </source>
</evidence>
<evidence type="ECO:0000259" key="2">
    <source>
        <dbReference type="Pfam" id="PF13478"/>
    </source>
</evidence>
<name>A0A374N829_9FIRM</name>
<dbReference type="PANTHER" id="PTHR30388">
    <property type="entry name" value="ALDEHYDE OXIDOREDUCTASE MOLYBDENUM COFACTOR ASSEMBLY PROTEIN"/>
    <property type="match status" value="1"/>
</dbReference>
<dbReference type="InterPro" id="IPR003777">
    <property type="entry name" value="XdhC_CoxI"/>
</dbReference>
<dbReference type="RefSeq" id="WP_117983591.1">
    <property type="nucleotide sequence ID" value="NZ_QSOE01000147.1"/>
</dbReference>
<comment type="caution">
    <text evidence="3">The sequence shown here is derived from an EMBL/GenBank/DDBJ whole genome shotgun (WGS) entry which is preliminary data.</text>
</comment>
<dbReference type="Pfam" id="PF13478">
    <property type="entry name" value="XdhC_C"/>
    <property type="match status" value="1"/>
</dbReference>
<gene>
    <name evidence="3" type="ORF">DXD91_14135</name>
</gene>
<dbReference type="Gene3D" id="3.40.50.720">
    <property type="entry name" value="NAD(P)-binding Rossmann-like Domain"/>
    <property type="match status" value="1"/>
</dbReference>
<dbReference type="PANTHER" id="PTHR30388:SF6">
    <property type="entry name" value="XANTHINE DEHYDROGENASE SUBUNIT A-RELATED"/>
    <property type="match status" value="1"/>
</dbReference>
<accession>A0A374N829</accession>
<dbReference type="EMBL" id="QSOE01000147">
    <property type="protein sequence ID" value="RGI79899.1"/>
    <property type="molecule type" value="Genomic_DNA"/>
</dbReference>
<evidence type="ECO:0000313" key="4">
    <source>
        <dbReference type="Proteomes" id="UP000262524"/>
    </source>
</evidence>
<feature type="domain" description="XdhC Rossmann" evidence="2">
    <location>
        <begin position="79"/>
        <end position="222"/>
    </location>
</feature>
<dbReference type="Proteomes" id="UP000262524">
    <property type="component" value="Unassembled WGS sequence"/>
</dbReference>
<dbReference type="Pfam" id="PF02625">
    <property type="entry name" value="XdhC_CoxI"/>
    <property type="match status" value="1"/>
</dbReference>
<evidence type="ECO:0000313" key="3">
    <source>
        <dbReference type="EMBL" id="RGI79899.1"/>
    </source>
</evidence>
<dbReference type="InterPro" id="IPR052698">
    <property type="entry name" value="MoCofactor_Util/Proc"/>
</dbReference>
<reference evidence="3 4" key="1">
    <citation type="submission" date="2018-08" db="EMBL/GenBank/DDBJ databases">
        <title>A genome reference for cultivated species of the human gut microbiota.</title>
        <authorList>
            <person name="Zou Y."/>
            <person name="Xue W."/>
            <person name="Luo G."/>
        </authorList>
    </citation>
    <scope>NUCLEOTIDE SEQUENCE [LARGE SCALE GENOMIC DNA]</scope>
    <source>
        <strain evidence="3 4">TM10-1AC</strain>
    </source>
</reference>
<dbReference type="InterPro" id="IPR027051">
    <property type="entry name" value="XdhC_Rossmann_dom"/>
</dbReference>